<sequence length="197" mass="22183">MYTRPGSRSAYVQVPTSPYIRIRIRPCTEAVCGIATEGGGSRPTYSHCCALSWQDFRGAVTATKDGDGDGIWEAGGGRWRWEMVLGFGWHMTNRSCMHTPPGGTVHSQRLGLRSHGTERSGAERSVSWAGESFGRKPQRRYGSWLRRRRRRYCSSSSADPQLEPLAQVRVQETGAEIHWADFKSKFRPCSFTELPRN</sequence>
<protein>
    <submittedName>
        <fullName evidence="1">HDC11378</fullName>
    </submittedName>
</protein>
<proteinExistence type="predicted"/>
<name>Q6IKV2_DROME</name>
<dbReference type="EMBL" id="BK002264">
    <property type="protein sequence ID" value="DAA03107.1"/>
    <property type="molecule type" value="Genomic_DNA"/>
</dbReference>
<gene>
    <name evidence="1" type="ORF">HDC11378</name>
</gene>
<evidence type="ECO:0000313" key="1">
    <source>
        <dbReference type="EMBL" id="DAA03107.1"/>
    </source>
</evidence>
<reference evidence="1" key="1">
    <citation type="journal article" date="2003" name="Genome Biol.">
        <title>An integrated gene annotation and transcriptional profiling approach towards the full gene content of the Drosophila genome.</title>
        <authorList>
            <person name="Hild M."/>
            <person name="Beckmann B."/>
            <person name="Haas S.A."/>
            <person name="Koch B."/>
            <person name="Solovyev V."/>
            <person name="Busold C."/>
            <person name="Fellenberg K."/>
            <person name="Boutros M."/>
            <person name="Vingron M."/>
            <person name="Sauer F."/>
            <person name="Hoheisel J.D."/>
            <person name="Paro R."/>
        </authorList>
    </citation>
    <scope>NUCLEOTIDE SEQUENCE</scope>
</reference>
<organism evidence="1">
    <name type="scientific">Drosophila melanogaster</name>
    <name type="common">Fruit fly</name>
    <dbReference type="NCBI Taxonomy" id="7227"/>
    <lineage>
        <taxon>Eukaryota</taxon>
        <taxon>Metazoa</taxon>
        <taxon>Ecdysozoa</taxon>
        <taxon>Arthropoda</taxon>
        <taxon>Hexapoda</taxon>
        <taxon>Insecta</taxon>
        <taxon>Pterygota</taxon>
        <taxon>Neoptera</taxon>
        <taxon>Endopterygota</taxon>
        <taxon>Diptera</taxon>
        <taxon>Brachycera</taxon>
        <taxon>Muscomorpha</taxon>
        <taxon>Ephydroidea</taxon>
        <taxon>Drosophilidae</taxon>
        <taxon>Drosophila</taxon>
        <taxon>Sophophora</taxon>
    </lineage>
</organism>
<dbReference type="AlphaFoldDB" id="Q6IKV2"/>
<accession>Q6IKV2</accession>